<dbReference type="EMBL" id="BAABJQ010000001">
    <property type="protein sequence ID" value="GAA5177123.1"/>
    <property type="molecule type" value="Genomic_DNA"/>
</dbReference>
<evidence type="ECO:0000313" key="2">
    <source>
        <dbReference type="Proteomes" id="UP001501570"/>
    </source>
</evidence>
<evidence type="ECO:0000313" key="1">
    <source>
        <dbReference type="EMBL" id="GAA5177123.1"/>
    </source>
</evidence>
<gene>
    <name evidence="1" type="ORF">GCM10023322_00990</name>
</gene>
<name>A0ABP9RGP6_9ACTN</name>
<reference evidence="2" key="1">
    <citation type="journal article" date="2019" name="Int. J. Syst. Evol. Microbiol.">
        <title>The Global Catalogue of Microorganisms (GCM) 10K type strain sequencing project: providing services to taxonomists for standard genome sequencing and annotation.</title>
        <authorList>
            <consortium name="The Broad Institute Genomics Platform"/>
            <consortium name="The Broad Institute Genome Sequencing Center for Infectious Disease"/>
            <person name="Wu L."/>
            <person name="Ma J."/>
        </authorList>
    </citation>
    <scope>NUCLEOTIDE SEQUENCE [LARGE SCALE GENOMIC DNA]</scope>
    <source>
        <strain evidence="2">JCM 18304</strain>
    </source>
</reference>
<comment type="caution">
    <text evidence="1">The sequence shown here is derived from an EMBL/GenBank/DDBJ whole genome shotgun (WGS) entry which is preliminary data.</text>
</comment>
<organism evidence="1 2">
    <name type="scientific">Rugosimonospora acidiphila</name>
    <dbReference type="NCBI Taxonomy" id="556531"/>
    <lineage>
        <taxon>Bacteria</taxon>
        <taxon>Bacillati</taxon>
        <taxon>Actinomycetota</taxon>
        <taxon>Actinomycetes</taxon>
        <taxon>Micromonosporales</taxon>
        <taxon>Micromonosporaceae</taxon>
        <taxon>Rugosimonospora</taxon>
    </lineage>
</organism>
<evidence type="ECO:0008006" key="3">
    <source>
        <dbReference type="Google" id="ProtNLM"/>
    </source>
</evidence>
<protein>
    <recommendedName>
        <fullName evidence="3">Radical SAM protein</fullName>
    </recommendedName>
</protein>
<dbReference type="Proteomes" id="UP001501570">
    <property type="component" value="Unassembled WGS sequence"/>
</dbReference>
<accession>A0ABP9RGP6</accession>
<keyword evidence="2" id="KW-1185">Reference proteome</keyword>
<sequence length="92" mass="9941">MQCDLCPRACRPHEGPRGLCLVRGRVDGGVVLASYGRSGCNLSCRCRSYRVEAYRLDDPGTCVHCGYQLPGVYDGPAGDWGARRLPVLLDAG</sequence>
<dbReference type="RefSeq" id="WP_345625036.1">
    <property type="nucleotide sequence ID" value="NZ_BAABJQ010000001.1"/>
</dbReference>
<proteinExistence type="predicted"/>